<keyword evidence="3" id="KW-1185">Reference proteome</keyword>
<evidence type="ECO:0000313" key="2">
    <source>
        <dbReference type="EMBL" id="MDO7882313.1"/>
    </source>
</evidence>
<dbReference type="SUPFAM" id="SSF53067">
    <property type="entry name" value="Actin-like ATPase domain"/>
    <property type="match status" value="1"/>
</dbReference>
<organism evidence="2 3">
    <name type="scientific">Antiquaquibacter soli</name>
    <dbReference type="NCBI Taxonomy" id="3064523"/>
    <lineage>
        <taxon>Bacteria</taxon>
        <taxon>Bacillati</taxon>
        <taxon>Actinomycetota</taxon>
        <taxon>Actinomycetes</taxon>
        <taxon>Micrococcales</taxon>
        <taxon>Microbacteriaceae</taxon>
        <taxon>Antiquaquibacter</taxon>
    </lineage>
</organism>
<reference evidence="2 3" key="1">
    <citation type="submission" date="2023-07" db="EMBL/GenBank/DDBJ databases">
        <title>Protaetiibacter sp. nov WY-16 isolated from soil.</title>
        <authorList>
            <person name="Liu B."/>
            <person name="Wan Y."/>
        </authorList>
    </citation>
    <scope>NUCLEOTIDE SEQUENCE [LARGE SCALE GENOMIC DNA]</scope>
    <source>
        <strain evidence="2 3">WY-16</strain>
    </source>
</reference>
<dbReference type="InterPro" id="IPR049874">
    <property type="entry name" value="ROK_cs"/>
</dbReference>
<proteinExistence type="inferred from homology"/>
<dbReference type="InterPro" id="IPR036388">
    <property type="entry name" value="WH-like_DNA-bd_sf"/>
</dbReference>
<dbReference type="InterPro" id="IPR036390">
    <property type="entry name" value="WH_DNA-bd_sf"/>
</dbReference>
<dbReference type="InterPro" id="IPR043129">
    <property type="entry name" value="ATPase_NBD"/>
</dbReference>
<dbReference type="PROSITE" id="PS01125">
    <property type="entry name" value="ROK"/>
    <property type="match status" value="1"/>
</dbReference>
<accession>A0ABT9BMQ7</accession>
<dbReference type="PANTHER" id="PTHR18964:SF149">
    <property type="entry name" value="BIFUNCTIONAL UDP-N-ACETYLGLUCOSAMINE 2-EPIMERASE_N-ACETYLMANNOSAMINE KINASE"/>
    <property type="match status" value="1"/>
</dbReference>
<dbReference type="SUPFAM" id="SSF46785">
    <property type="entry name" value="Winged helix' DNA-binding domain"/>
    <property type="match status" value="1"/>
</dbReference>
<evidence type="ECO:0000256" key="1">
    <source>
        <dbReference type="ARBA" id="ARBA00006479"/>
    </source>
</evidence>
<sequence>MALRPTSRTDVNRSAILAHLGAHGPASRADLARVLNVSPALMTSLTKDLLAEGLLVELDHSPSQGGRPARMLGLASSAGRAIGVKVVADHVAFVEVGIEGTVRRSASEPFDASATTLLADLAVLLRRFIAGGSNEPLLGIGVGVPGSVDRQGNGLVDSAQLGWQQVPVGATLRREFSLPVLVENNVNALAVAERLYGVGRQHENFLVVTIGTGVGAGIVVDGVVLRGHGGGAGEIGHIPVLEDGPLCSCGNRGCLESLIGEAALVRRAREQAVIGGGSGMSALRAAADAGDSAASALFSEAGHLLGRALAGIVHTLDPEIVIVLGEGTAAWSHWSFGFEPALRSSLMPSRRAVPVAVETWADESWAQGAAAIVLATPFDSEGVAGDQGRLVRARLVEQSAPTGEPS</sequence>
<dbReference type="Gene3D" id="1.10.10.10">
    <property type="entry name" value="Winged helix-like DNA-binding domain superfamily/Winged helix DNA-binding domain"/>
    <property type="match status" value="1"/>
</dbReference>
<dbReference type="Pfam" id="PF00480">
    <property type="entry name" value="ROK"/>
    <property type="match status" value="1"/>
</dbReference>
<dbReference type="Gene3D" id="3.30.420.40">
    <property type="match status" value="2"/>
</dbReference>
<dbReference type="EMBL" id="JAUQUB010000001">
    <property type="protein sequence ID" value="MDO7882313.1"/>
    <property type="molecule type" value="Genomic_DNA"/>
</dbReference>
<dbReference type="PANTHER" id="PTHR18964">
    <property type="entry name" value="ROK (REPRESSOR, ORF, KINASE) FAMILY"/>
    <property type="match status" value="1"/>
</dbReference>
<dbReference type="Proteomes" id="UP001241072">
    <property type="component" value="Unassembled WGS sequence"/>
</dbReference>
<name>A0ABT9BMQ7_9MICO</name>
<gene>
    <name evidence="2" type="ORF">Q5716_08760</name>
</gene>
<dbReference type="InterPro" id="IPR000600">
    <property type="entry name" value="ROK"/>
</dbReference>
<protein>
    <submittedName>
        <fullName evidence="2">ROK family transcriptional regulator</fullName>
    </submittedName>
</protein>
<dbReference type="RefSeq" id="WP_305002692.1">
    <property type="nucleotide sequence ID" value="NZ_JAUQUB010000001.1"/>
</dbReference>
<comment type="caution">
    <text evidence="2">The sequence shown here is derived from an EMBL/GenBank/DDBJ whole genome shotgun (WGS) entry which is preliminary data.</text>
</comment>
<evidence type="ECO:0000313" key="3">
    <source>
        <dbReference type="Proteomes" id="UP001241072"/>
    </source>
</evidence>
<comment type="similarity">
    <text evidence="1">Belongs to the ROK (NagC/XylR) family.</text>
</comment>